<protein>
    <recommendedName>
        <fullName evidence="4">Aminodeoxychorismate lyase</fullName>
    </recommendedName>
</protein>
<dbReference type="SUPFAM" id="SSF56752">
    <property type="entry name" value="D-aminoacid aminotransferase-like PLP-dependent enzymes"/>
    <property type="match status" value="1"/>
</dbReference>
<organism evidence="2 3">
    <name type="scientific">Ectocarpus siliculosus</name>
    <name type="common">Brown alga</name>
    <name type="synonym">Conferva siliculosa</name>
    <dbReference type="NCBI Taxonomy" id="2880"/>
    <lineage>
        <taxon>Eukaryota</taxon>
        <taxon>Sar</taxon>
        <taxon>Stramenopiles</taxon>
        <taxon>Ochrophyta</taxon>
        <taxon>PX clade</taxon>
        <taxon>Phaeophyceae</taxon>
        <taxon>Ectocarpales</taxon>
        <taxon>Ectocarpaceae</taxon>
        <taxon>Ectocarpus</taxon>
    </lineage>
</organism>
<evidence type="ECO:0008006" key="4">
    <source>
        <dbReference type="Google" id="ProtNLM"/>
    </source>
</evidence>
<reference evidence="2 3" key="1">
    <citation type="journal article" date="2010" name="Nature">
        <title>The Ectocarpus genome and the independent evolution of multicellularity in brown algae.</title>
        <authorList>
            <person name="Cock J.M."/>
            <person name="Sterck L."/>
            <person name="Rouze P."/>
            <person name="Scornet D."/>
            <person name="Allen A.E."/>
            <person name="Amoutzias G."/>
            <person name="Anthouard V."/>
            <person name="Artiguenave F."/>
            <person name="Aury J.M."/>
            <person name="Badger J.H."/>
            <person name="Beszteri B."/>
            <person name="Billiau K."/>
            <person name="Bonnet E."/>
            <person name="Bothwell J.H."/>
            <person name="Bowler C."/>
            <person name="Boyen C."/>
            <person name="Brownlee C."/>
            <person name="Carrano C.J."/>
            <person name="Charrier B."/>
            <person name="Cho G.Y."/>
            <person name="Coelho S.M."/>
            <person name="Collen J."/>
            <person name="Corre E."/>
            <person name="Da Silva C."/>
            <person name="Delage L."/>
            <person name="Delaroque N."/>
            <person name="Dittami S.M."/>
            <person name="Doulbeau S."/>
            <person name="Elias M."/>
            <person name="Farnham G."/>
            <person name="Gachon C.M."/>
            <person name="Gschloessl B."/>
            <person name="Heesch S."/>
            <person name="Jabbari K."/>
            <person name="Jubin C."/>
            <person name="Kawai H."/>
            <person name="Kimura K."/>
            <person name="Kloareg B."/>
            <person name="Kupper F.C."/>
            <person name="Lang D."/>
            <person name="Le Bail A."/>
            <person name="Leblanc C."/>
            <person name="Lerouge P."/>
            <person name="Lohr M."/>
            <person name="Lopez P.J."/>
            <person name="Martens C."/>
            <person name="Maumus F."/>
            <person name="Michel G."/>
            <person name="Miranda-Saavedra D."/>
            <person name="Morales J."/>
            <person name="Moreau H."/>
            <person name="Motomura T."/>
            <person name="Nagasato C."/>
            <person name="Napoli C.A."/>
            <person name="Nelson D.R."/>
            <person name="Nyvall-Collen P."/>
            <person name="Peters A.F."/>
            <person name="Pommier C."/>
            <person name="Potin P."/>
            <person name="Poulain J."/>
            <person name="Quesneville H."/>
            <person name="Read B."/>
            <person name="Rensing S.A."/>
            <person name="Ritter A."/>
            <person name="Rousvoal S."/>
            <person name="Samanta M."/>
            <person name="Samson G."/>
            <person name="Schroeder D.C."/>
            <person name="Segurens B."/>
            <person name="Strittmatter M."/>
            <person name="Tonon T."/>
            <person name="Tregear J.W."/>
            <person name="Valentin K."/>
            <person name="von Dassow P."/>
            <person name="Yamagishi T."/>
            <person name="Van de Peer Y."/>
            <person name="Wincker P."/>
        </authorList>
    </citation>
    <scope>NUCLEOTIDE SEQUENCE [LARGE SCALE GENOMIC DNA]</scope>
    <source>
        <strain evidence="3">Ec32 / CCAP1310/4</strain>
    </source>
</reference>
<dbReference type="InterPro" id="IPR001544">
    <property type="entry name" value="Aminotrans_IV"/>
</dbReference>
<dbReference type="PANTHER" id="PTHR47703">
    <property type="entry name" value="D-AMINOACID AMINOTRANSFERASE-LIKE PLP-DEPENDENT ENZYMES SUPERFAMILY PROTEIN"/>
    <property type="match status" value="1"/>
</dbReference>
<accession>D8LGW0</accession>
<sequence length="388" mass="42019">MSAAGALCCFVASAFLQGQSFEFPARDLDSIGLSASEWVRGFKRSRFRNCISIVSPAEADHNRGGTELEMSSTTATSVWATCGEPEVRRCPAGGPLSSPQEFLLANPPGPYTCLRTVDHRSVAMLPFHLDRLWQSSQATGFGPAARAQGRQSLEQETVETIARVTESFREENAGGGCPECMTTVLYTHRRRLGKEDAGEGLSDDDQPGGTTAFTGTRTSKRPRKGAARPTKDREICIMAHAWPLPTPPVDGRPAGVKVLIAGSGRSLPKAKHSSWLRDRKRLEELKAQTGAQEVVLSEIGFSPEGTTRRLLLEGLTSNFFVVEEDGAVSTAPSGVLLGGMRQLLISVCDKEGIEVRFDAPDISRAGRWREAFLTGKRGGYDRGPRVRA</sequence>
<dbReference type="PANTHER" id="PTHR47703:SF2">
    <property type="entry name" value="D-AMINOACID AMINOTRANSFERASE-LIKE PLP-DEPENDENT ENZYMES SUPERFAMILY PROTEIN"/>
    <property type="match status" value="1"/>
</dbReference>
<evidence type="ECO:0000256" key="1">
    <source>
        <dbReference type="SAM" id="MobiDB-lite"/>
    </source>
</evidence>
<dbReference type="InterPro" id="IPR036038">
    <property type="entry name" value="Aminotransferase-like"/>
</dbReference>
<dbReference type="OrthoDB" id="59470at2759"/>
<evidence type="ECO:0000313" key="3">
    <source>
        <dbReference type="Proteomes" id="UP000002630"/>
    </source>
</evidence>
<keyword evidence="3" id="KW-1185">Reference proteome</keyword>
<dbReference type="GO" id="GO:0003824">
    <property type="term" value="F:catalytic activity"/>
    <property type="evidence" value="ECO:0007669"/>
    <property type="project" value="InterPro"/>
</dbReference>
<proteinExistence type="predicted"/>
<feature type="compositionally biased region" description="Polar residues" evidence="1">
    <location>
        <begin position="208"/>
        <end position="217"/>
    </location>
</feature>
<evidence type="ECO:0000313" key="2">
    <source>
        <dbReference type="EMBL" id="CBN75813.1"/>
    </source>
</evidence>
<dbReference type="Proteomes" id="UP000002630">
    <property type="component" value="Unassembled WGS sequence"/>
</dbReference>
<dbReference type="AlphaFoldDB" id="D8LGW0"/>
<gene>
    <name evidence="2" type="ORF">Esi_0181_0057</name>
</gene>
<dbReference type="InParanoid" id="D8LGW0"/>
<feature type="region of interest" description="Disordered" evidence="1">
    <location>
        <begin position="195"/>
        <end position="230"/>
    </location>
</feature>
<name>D8LGW0_ECTSI</name>
<dbReference type="Gene3D" id="3.20.10.10">
    <property type="entry name" value="D-amino Acid Aminotransferase, subunit A, domain 2"/>
    <property type="match status" value="1"/>
</dbReference>
<dbReference type="Pfam" id="PF01063">
    <property type="entry name" value="Aminotran_4"/>
    <property type="match status" value="1"/>
</dbReference>
<dbReference type="eggNOG" id="ENOG502SAEW">
    <property type="taxonomic scope" value="Eukaryota"/>
</dbReference>
<dbReference type="EMBL" id="FN649760">
    <property type="protein sequence ID" value="CBN75813.1"/>
    <property type="molecule type" value="Genomic_DNA"/>
</dbReference>
<dbReference type="InterPro" id="IPR043132">
    <property type="entry name" value="BCAT-like_C"/>
</dbReference>